<evidence type="ECO:0000313" key="2">
    <source>
        <dbReference type="Proteomes" id="UP000314294"/>
    </source>
</evidence>
<protein>
    <submittedName>
        <fullName evidence="1">Uncharacterized protein</fullName>
    </submittedName>
</protein>
<evidence type="ECO:0000313" key="1">
    <source>
        <dbReference type="EMBL" id="TNN51116.1"/>
    </source>
</evidence>
<name>A0A4Z2GC12_9TELE</name>
<dbReference type="AlphaFoldDB" id="A0A4Z2GC12"/>
<accession>A0A4Z2GC12</accession>
<comment type="caution">
    <text evidence="1">The sequence shown here is derived from an EMBL/GenBank/DDBJ whole genome shotgun (WGS) entry which is preliminary data.</text>
</comment>
<dbReference type="Proteomes" id="UP000314294">
    <property type="component" value="Unassembled WGS sequence"/>
</dbReference>
<reference evidence="1 2" key="1">
    <citation type="submission" date="2019-03" db="EMBL/GenBank/DDBJ databases">
        <title>First draft genome of Liparis tanakae, snailfish: a comprehensive survey of snailfish specific genes.</title>
        <authorList>
            <person name="Kim W."/>
            <person name="Song I."/>
            <person name="Jeong J.-H."/>
            <person name="Kim D."/>
            <person name="Kim S."/>
            <person name="Ryu S."/>
            <person name="Song J.Y."/>
            <person name="Lee S.K."/>
        </authorList>
    </citation>
    <scope>NUCLEOTIDE SEQUENCE [LARGE SCALE GENOMIC DNA]</scope>
    <source>
        <tissue evidence="1">Muscle</tissue>
    </source>
</reference>
<proteinExistence type="predicted"/>
<sequence length="63" mass="6270">MNIMAGISLGTEGSFLSSSCSLRLADFLSISKSESGSTSSASSSGIVSARVSRVVPAGTLKVS</sequence>
<gene>
    <name evidence="1" type="ORF">EYF80_038693</name>
</gene>
<keyword evidence="2" id="KW-1185">Reference proteome</keyword>
<dbReference type="EMBL" id="SRLO01000594">
    <property type="protein sequence ID" value="TNN51116.1"/>
    <property type="molecule type" value="Genomic_DNA"/>
</dbReference>
<organism evidence="1 2">
    <name type="scientific">Liparis tanakae</name>
    <name type="common">Tanaka's snailfish</name>
    <dbReference type="NCBI Taxonomy" id="230148"/>
    <lineage>
        <taxon>Eukaryota</taxon>
        <taxon>Metazoa</taxon>
        <taxon>Chordata</taxon>
        <taxon>Craniata</taxon>
        <taxon>Vertebrata</taxon>
        <taxon>Euteleostomi</taxon>
        <taxon>Actinopterygii</taxon>
        <taxon>Neopterygii</taxon>
        <taxon>Teleostei</taxon>
        <taxon>Neoteleostei</taxon>
        <taxon>Acanthomorphata</taxon>
        <taxon>Eupercaria</taxon>
        <taxon>Perciformes</taxon>
        <taxon>Cottioidei</taxon>
        <taxon>Cottales</taxon>
        <taxon>Liparidae</taxon>
        <taxon>Liparis</taxon>
    </lineage>
</organism>